<protein>
    <submittedName>
        <fullName evidence="2">Uncharacterized protein</fullName>
    </submittedName>
</protein>
<keyword evidence="3" id="KW-1185">Reference proteome</keyword>
<keyword evidence="1" id="KW-0812">Transmembrane</keyword>
<evidence type="ECO:0000313" key="3">
    <source>
        <dbReference type="Proteomes" id="UP000272503"/>
    </source>
</evidence>
<keyword evidence="1" id="KW-0472">Membrane</keyword>
<dbReference type="EMBL" id="RCUX01000004">
    <property type="protein sequence ID" value="RLP76518.1"/>
    <property type="molecule type" value="Genomic_DNA"/>
</dbReference>
<evidence type="ECO:0000313" key="2">
    <source>
        <dbReference type="EMBL" id="RLP76518.1"/>
    </source>
</evidence>
<dbReference type="OrthoDB" id="5198696at2"/>
<organism evidence="2 3">
    <name type="scientific">Mycetocola tolaasinivorans</name>
    <dbReference type="NCBI Taxonomy" id="76635"/>
    <lineage>
        <taxon>Bacteria</taxon>
        <taxon>Bacillati</taxon>
        <taxon>Actinomycetota</taxon>
        <taxon>Actinomycetes</taxon>
        <taxon>Micrococcales</taxon>
        <taxon>Microbacteriaceae</taxon>
        <taxon>Mycetocola</taxon>
    </lineage>
</organism>
<evidence type="ECO:0000256" key="1">
    <source>
        <dbReference type="SAM" id="Phobius"/>
    </source>
</evidence>
<accession>A0A3L7A9I2</accession>
<proteinExistence type="predicted"/>
<name>A0A3L7A9I2_9MICO</name>
<dbReference type="AlphaFoldDB" id="A0A3L7A9I2"/>
<dbReference type="Proteomes" id="UP000272503">
    <property type="component" value="Unassembled WGS sequence"/>
</dbReference>
<keyword evidence="1" id="KW-1133">Transmembrane helix</keyword>
<gene>
    <name evidence="2" type="ORF">D9V32_06610</name>
</gene>
<reference evidence="2 3" key="1">
    <citation type="submission" date="2018-10" db="EMBL/GenBank/DDBJ databases">
        <authorList>
            <person name="Li J."/>
        </authorList>
    </citation>
    <scope>NUCLEOTIDE SEQUENCE [LARGE SCALE GENOMIC DNA]</scope>
    <source>
        <strain evidence="2 3">IF 016277</strain>
    </source>
</reference>
<dbReference type="RefSeq" id="WP_121648097.1">
    <property type="nucleotide sequence ID" value="NZ_RCUX01000004.1"/>
</dbReference>
<feature type="transmembrane region" description="Helical" evidence="1">
    <location>
        <begin position="12"/>
        <end position="39"/>
    </location>
</feature>
<comment type="caution">
    <text evidence="2">The sequence shown here is derived from an EMBL/GenBank/DDBJ whole genome shotgun (WGS) entry which is preliminary data.</text>
</comment>
<sequence length="207" mass="22560">MSMEEASGTAEAVSLAGVWIQAIIALVTLCGIIASIWIARKGQKNDLKLAKGEADRAERADVASQAASERSEAASRLSIDTMTRIADALDKLAAEGINLNNLQVLGAGIASAKVSWRLSHFQGDMYLLENTGKATAYDVRLDADPTLTRFGKEWVPSPELKSGDVMQFGALRTMGTRDSTITVQWRNSLDGDEQTWRYPLPPRPPRR</sequence>